<name>A0ABW4X8K0_9ACTN</name>
<gene>
    <name evidence="5" type="ORF">ACFSHS_05680</name>
</gene>
<sequence length="343" mass="35586">MSRATVSNAYNRPDQLSPALRARILARAEELGFPGPDPMAAGLRRGRVGAVGVLVDEGLSHAFSDPTTVLLLDGLARELHRDGLGLLLHAGRADGGTLQPIRDAAVDAWVILSLPDGHPAVSAAQARGRPVVVLDQPSLPDVPMVGIDDVAGAEAAVRHLLDLGHRRLAVLAMPLQAGGREGRADLRRQAEATYAVMRRRLAGAAAAVRGAGLDWADVPVVECTAHQPDAAARAIASLLTGPDAPTAVFACSDQLALGVLWAARTAGLRVPEELSVVGFDDSPAARVADPPLTTVAQPLRERGRAVGSLVRALVRGADPASPACHPVELVVRGSTAPPRRGQA</sequence>
<protein>
    <submittedName>
        <fullName evidence="5">LacI family DNA-binding transcriptional regulator</fullName>
    </submittedName>
</protein>
<keyword evidence="3" id="KW-0804">Transcription</keyword>
<evidence type="ECO:0000313" key="5">
    <source>
        <dbReference type="EMBL" id="MFD2091061.1"/>
    </source>
</evidence>
<keyword evidence="1" id="KW-0805">Transcription regulation</keyword>
<reference evidence="6" key="1">
    <citation type="journal article" date="2019" name="Int. J. Syst. Evol. Microbiol.">
        <title>The Global Catalogue of Microorganisms (GCM) 10K type strain sequencing project: providing services to taxonomists for standard genome sequencing and annotation.</title>
        <authorList>
            <consortium name="The Broad Institute Genomics Platform"/>
            <consortium name="The Broad Institute Genome Sequencing Center for Infectious Disease"/>
            <person name="Wu L."/>
            <person name="Ma J."/>
        </authorList>
    </citation>
    <scope>NUCLEOTIDE SEQUENCE [LARGE SCALE GENOMIC DNA]</scope>
    <source>
        <strain evidence="6">JCM 3338</strain>
    </source>
</reference>
<feature type="domain" description="HTH lacI-type" evidence="4">
    <location>
        <begin position="1"/>
        <end position="45"/>
    </location>
</feature>
<dbReference type="SMART" id="SM00354">
    <property type="entry name" value="HTH_LACI"/>
    <property type="match status" value="1"/>
</dbReference>
<evidence type="ECO:0000259" key="4">
    <source>
        <dbReference type="PROSITE" id="PS50932"/>
    </source>
</evidence>
<dbReference type="Gene3D" id="1.10.260.40">
    <property type="entry name" value="lambda repressor-like DNA-binding domains"/>
    <property type="match status" value="1"/>
</dbReference>
<dbReference type="InterPro" id="IPR000843">
    <property type="entry name" value="HTH_LacI"/>
</dbReference>
<evidence type="ECO:0000256" key="3">
    <source>
        <dbReference type="ARBA" id="ARBA00023163"/>
    </source>
</evidence>
<dbReference type="Proteomes" id="UP001597402">
    <property type="component" value="Unassembled WGS sequence"/>
</dbReference>
<comment type="caution">
    <text evidence="5">The sequence shown here is derived from an EMBL/GenBank/DDBJ whole genome shotgun (WGS) entry which is preliminary data.</text>
</comment>
<dbReference type="EMBL" id="JBHUHP010000004">
    <property type="protein sequence ID" value="MFD2091061.1"/>
    <property type="molecule type" value="Genomic_DNA"/>
</dbReference>
<dbReference type="PANTHER" id="PTHR30146:SF138">
    <property type="entry name" value="TRANSCRIPTIONAL REGULATORY PROTEIN"/>
    <property type="match status" value="1"/>
</dbReference>
<keyword evidence="6" id="KW-1185">Reference proteome</keyword>
<dbReference type="CDD" id="cd01392">
    <property type="entry name" value="HTH_LacI"/>
    <property type="match status" value="1"/>
</dbReference>
<dbReference type="Gene3D" id="3.40.50.2300">
    <property type="match status" value="2"/>
</dbReference>
<dbReference type="SUPFAM" id="SSF53822">
    <property type="entry name" value="Periplasmic binding protein-like I"/>
    <property type="match status" value="1"/>
</dbReference>
<proteinExistence type="predicted"/>
<dbReference type="CDD" id="cd06279">
    <property type="entry name" value="PBP1_LacI-like"/>
    <property type="match status" value="1"/>
</dbReference>
<dbReference type="PANTHER" id="PTHR30146">
    <property type="entry name" value="LACI-RELATED TRANSCRIPTIONAL REPRESSOR"/>
    <property type="match status" value="1"/>
</dbReference>
<dbReference type="InterPro" id="IPR010982">
    <property type="entry name" value="Lambda_DNA-bd_dom_sf"/>
</dbReference>
<evidence type="ECO:0000313" key="6">
    <source>
        <dbReference type="Proteomes" id="UP001597402"/>
    </source>
</evidence>
<dbReference type="RefSeq" id="WP_376872892.1">
    <property type="nucleotide sequence ID" value="NZ_JBHUHP010000004.1"/>
</dbReference>
<dbReference type="SUPFAM" id="SSF47413">
    <property type="entry name" value="lambda repressor-like DNA-binding domains"/>
    <property type="match status" value="1"/>
</dbReference>
<accession>A0ABW4X8K0</accession>
<dbReference type="Pfam" id="PF13377">
    <property type="entry name" value="Peripla_BP_3"/>
    <property type="match status" value="1"/>
</dbReference>
<keyword evidence="2 5" id="KW-0238">DNA-binding</keyword>
<dbReference type="GO" id="GO:0003677">
    <property type="term" value="F:DNA binding"/>
    <property type="evidence" value="ECO:0007669"/>
    <property type="project" value="UniProtKB-KW"/>
</dbReference>
<dbReference type="PROSITE" id="PS50932">
    <property type="entry name" value="HTH_LACI_2"/>
    <property type="match status" value="1"/>
</dbReference>
<evidence type="ECO:0000256" key="1">
    <source>
        <dbReference type="ARBA" id="ARBA00023015"/>
    </source>
</evidence>
<evidence type="ECO:0000256" key="2">
    <source>
        <dbReference type="ARBA" id="ARBA00023125"/>
    </source>
</evidence>
<organism evidence="5 6">
    <name type="scientific">Blastococcus deserti</name>
    <dbReference type="NCBI Taxonomy" id="2259033"/>
    <lineage>
        <taxon>Bacteria</taxon>
        <taxon>Bacillati</taxon>
        <taxon>Actinomycetota</taxon>
        <taxon>Actinomycetes</taxon>
        <taxon>Geodermatophilales</taxon>
        <taxon>Geodermatophilaceae</taxon>
        <taxon>Blastococcus</taxon>
    </lineage>
</organism>
<dbReference type="InterPro" id="IPR028082">
    <property type="entry name" value="Peripla_BP_I"/>
</dbReference>
<dbReference type="InterPro" id="IPR046335">
    <property type="entry name" value="LacI/GalR-like_sensor"/>
</dbReference>